<evidence type="ECO:0000256" key="1">
    <source>
        <dbReference type="ARBA" id="ARBA00004167"/>
    </source>
</evidence>
<keyword evidence="7" id="KW-0325">Glycoprotein</keyword>
<accession>A0AAD9T8Q8</accession>
<dbReference type="InterPro" id="IPR025287">
    <property type="entry name" value="WAK_GUB"/>
</dbReference>
<evidence type="ECO:0000313" key="13">
    <source>
        <dbReference type="Proteomes" id="UP000030711"/>
    </source>
</evidence>
<keyword evidence="3" id="KW-0812">Transmembrane</keyword>
<dbReference type="GO" id="GO:0004674">
    <property type="term" value="F:protein serine/threonine kinase activity"/>
    <property type="evidence" value="ECO:0007669"/>
    <property type="project" value="UniProtKB-KW"/>
</dbReference>
<keyword evidence="5" id="KW-1133">Transmembrane helix</keyword>
<evidence type="ECO:0000256" key="5">
    <source>
        <dbReference type="ARBA" id="ARBA00022989"/>
    </source>
</evidence>
<sequence>MERRRREIFSLLKDRCPPGLHHHHHALALQLTALSLSLSTLSHLHSLSPPPCGPLVNVSYPFTGGDRPARCGPPEFRLGCVAGFPELTAGLLTYRVLALDQARRSMNLSRTDLYNNTCLQQYANTTLNSTIFTLASDDQGLTLFYECSTLMTLKPENLFDCEINGTVTSNYYLIGAVPTDPILNVSKCHVSVTVPILQSAVIMLTANRSRLGEALMEGFEVNYTNPYEDQCGKCSGIGGECGFDSDQGKPICICGDQICPTSTTGTSTDHCLFN</sequence>
<gene>
    <name evidence="12" type="ORF">EUGRSUZ_L03193</name>
</gene>
<name>A0AAD9T8Q8_EUCGR</name>
<feature type="domain" description="Wall-associated receptor kinase galacturonan-binding" evidence="10">
    <location>
        <begin position="51"/>
        <end position="109"/>
    </location>
</feature>
<proteinExistence type="predicted"/>
<dbReference type="GO" id="GO:0030247">
    <property type="term" value="F:polysaccharide binding"/>
    <property type="evidence" value="ECO:0007669"/>
    <property type="project" value="InterPro"/>
</dbReference>
<dbReference type="AlphaFoldDB" id="A0AAD9T8Q8"/>
<comment type="catalytic activity">
    <reaction evidence="9">
        <text>L-seryl-[protein] + ATP = O-phospho-L-seryl-[protein] + ADP + H(+)</text>
        <dbReference type="Rhea" id="RHEA:17989"/>
        <dbReference type="Rhea" id="RHEA-COMP:9863"/>
        <dbReference type="Rhea" id="RHEA-COMP:11604"/>
        <dbReference type="ChEBI" id="CHEBI:15378"/>
        <dbReference type="ChEBI" id="CHEBI:29999"/>
        <dbReference type="ChEBI" id="CHEBI:30616"/>
        <dbReference type="ChEBI" id="CHEBI:83421"/>
        <dbReference type="ChEBI" id="CHEBI:456216"/>
        <dbReference type="EC" id="2.7.11.1"/>
    </reaction>
</comment>
<evidence type="ECO:0000256" key="3">
    <source>
        <dbReference type="ARBA" id="ARBA00022692"/>
    </source>
</evidence>
<evidence type="ECO:0000256" key="8">
    <source>
        <dbReference type="ARBA" id="ARBA00047899"/>
    </source>
</evidence>
<reference evidence="12 13" key="1">
    <citation type="journal article" date="2014" name="Nature">
        <title>The genome of Eucalyptus grandis.</title>
        <authorList>
            <person name="Myburg A.A."/>
            <person name="Grattapaglia D."/>
            <person name="Tuskan G.A."/>
            <person name="Hellsten U."/>
            <person name="Hayes R.D."/>
            <person name="Grimwood J."/>
            <person name="Jenkins J."/>
            <person name="Lindquist E."/>
            <person name="Tice H."/>
            <person name="Bauer D."/>
            <person name="Goodstein D.M."/>
            <person name="Dubchak I."/>
            <person name="Poliakov A."/>
            <person name="Mizrachi E."/>
            <person name="Kullan A.R."/>
            <person name="Hussey S.G."/>
            <person name="Pinard D."/>
            <person name="van der Merwe K."/>
            <person name="Singh P."/>
            <person name="van Jaarsveld I."/>
            <person name="Silva-Junior O.B."/>
            <person name="Togawa R.C."/>
            <person name="Pappas M.R."/>
            <person name="Faria D.A."/>
            <person name="Sansaloni C.P."/>
            <person name="Petroli C.D."/>
            <person name="Yang X."/>
            <person name="Ranjan P."/>
            <person name="Tschaplinski T.J."/>
            <person name="Ye C.Y."/>
            <person name="Li T."/>
            <person name="Sterck L."/>
            <person name="Vanneste K."/>
            <person name="Murat F."/>
            <person name="Soler M."/>
            <person name="Clemente H.S."/>
            <person name="Saidi N."/>
            <person name="Cassan-Wang H."/>
            <person name="Dunand C."/>
            <person name="Hefer C.A."/>
            <person name="Bornberg-Bauer E."/>
            <person name="Kersting A.R."/>
            <person name="Vining K."/>
            <person name="Amarasinghe V."/>
            <person name="Ranik M."/>
            <person name="Naithani S."/>
            <person name="Elser J."/>
            <person name="Boyd A.E."/>
            <person name="Liston A."/>
            <person name="Spatafora J.W."/>
            <person name="Dharmwardhana P."/>
            <person name="Raja R."/>
            <person name="Sullivan C."/>
            <person name="Romanel E."/>
            <person name="Alves-Ferreira M."/>
            <person name="Kulheim C."/>
            <person name="Foley W."/>
            <person name="Carocha V."/>
            <person name="Paiva J."/>
            <person name="Kudrna D."/>
            <person name="Brommonschenkel S.H."/>
            <person name="Pasquali G."/>
            <person name="Byrne M."/>
            <person name="Rigault P."/>
            <person name="Tibbits J."/>
            <person name="Spokevicius A."/>
            <person name="Jones R.C."/>
            <person name="Steane D.A."/>
            <person name="Vaillancourt R.E."/>
            <person name="Potts B.M."/>
            <person name="Joubert F."/>
            <person name="Barry K."/>
            <person name="Pappas G.J."/>
            <person name="Strauss S.H."/>
            <person name="Jaiswal P."/>
            <person name="Grima-Pettenati J."/>
            <person name="Salse J."/>
            <person name="Van de Peer Y."/>
            <person name="Rokhsar D.S."/>
            <person name="Schmutz J."/>
        </authorList>
    </citation>
    <scope>NUCLEOTIDE SEQUENCE [LARGE SCALE GENOMIC DNA]</scope>
    <source>
        <strain evidence="13">cv. BRASUZ1</strain>
        <tissue evidence="12">Leaf extractions</tissue>
    </source>
</reference>
<evidence type="ECO:0000259" key="10">
    <source>
        <dbReference type="Pfam" id="PF13947"/>
    </source>
</evidence>
<keyword evidence="13" id="KW-1185">Reference proteome</keyword>
<feature type="domain" description="Wall-associated receptor kinase C-terminal" evidence="11">
    <location>
        <begin position="180"/>
        <end position="257"/>
    </location>
</feature>
<evidence type="ECO:0000259" key="11">
    <source>
        <dbReference type="Pfam" id="PF14380"/>
    </source>
</evidence>
<comment type="subcellular location">
    <subcellularLocation>
        <location evidence="1">Membrane</location>
        <topology evidence="1">Single-pass membrane protein</topology>
    </subcellularLocation>
</comment>
<dbReference type="Pfam" id="PF13947">
    <property type="entry name" value="GUB_WAK_bind"/>
    <property type="match status" value="1"/>
</dbReference>
<dbReference type="Pfam" id="PF14380">
    <property type="entry name" value="WAK_assoc"/>
    <property type="match status" value="1"/>
</dbReference>
<dbReference type="PANTHER" id="PTHR33138">
    <property type="entry name" value="OS01G0690200 PROTEIN"/>
    <property type="match status" value="1"/>
</dbReference>
<evidence type="ECO:0000313" key="12">
    <source>
        <dbReference type="EMBL" id="KAK2631242.1"/>
    </source>
</evidence>
<evidence type="ECO:0000256" key="2">
    <source>
        <dbReference type="ARBA" id="ARBA00012513"/>
    </source>
</evidence>
<dbReference type="EC" id="2.7.11.1" evidence="2"/>
<dbReference type="EMBL" id="MU850416">
    <property type="protein sequence ID" value="KAK2631242.1"/>
    <property type="molecule type" value="Genomic_DNA"/>
</dbReference>
<keyword evidence="4" id="KW-0732">Signal</keyword>
<evidence type="ECO:0000256" key="7">
    <source>
        <dbReference type="ARBA" id="ARBA00023180"/>
    </source>
</evidence>
<dbReference type="Proteomes" id="UP000030711">
    <property type="component" value="Unassembled WGS sequence"/>
</dbReference>
<evidence type="ECO:0000256" key="4">
    <source>
        <dbReference type="ARBA" id="ARBA00022729"/>
    </source>
</evidence>
<dbReference type="GO" id="GO:0016020">
    <property type="term" value="C:membrane"/>
    <property type="evidence" value="ECO:0007669"/>
    <property type="project" value="UniProtKB-SubCell"/>
</dbReference>
<dbReference type="InterPro" id="IPR032872">
    <property type="entry name" value="WAK_assoc_C"/>
</dbReference>
<evidence type="ECO:0000256" key="6">
    <source>
        <dbReference type="ARBA" id="ARBA00023136"/>
    </source>
</evidence>
<dbReference type="PANTHER" id="PTHR33138:SF90">
    <property type="entry name" value="WALL-ASSOCIATED RECEPTOR KINASE GALACTURONAN-BINDING DOMAIN-CONTAINING PROTEIN"/>
    <property type="match status" value="1"/>
</dbReference>
<comment type="caution">
    <text evidence="12">The sequence shown here is derived from an EMBL/GenBank/DDBJ whole genome shotgun (WGS) entry which is preliminary data.</text>
</comment>
<evidence type="ECO:0000256" key="9">
    <source>
        <dbReference type="ARBA" id="ARBA00048679"/>
    </source>
</evidence>
<keyword evidence="6" id="KW-0472">Membrane</keyword>
<protein>
    <recommendedName>
        <fullName evidence="2">non-specific serine/threonine protein kinase</fullName>
        <ecNumber evidence="2">2.7.11.1</ecNumber>
    </recommendedName>
</protein>
<organism evidence="12 13">
    <name type="scientific">Eucalyptus grandis</name>
    <name type="common">Flooded gum</name>
    <dbReference type="NCBI Taxonomy" id="71139"/>
    <lineage>
        <taxon>Eukaryota</taxon>
        <taxon>Viridiplantae</taxon>
        <taxon>Streptophyta</taxon>
        <taxon>Embryophyta</taxon>
        <taxon>Tracheophyta</taxon>
        <taxon>Spermatophyta</taxon>
        <taxon>Magnoliopsida</taxon>
        <taxon>eudicotyledons</taxon>
        <taxon>Gunneridae</taxon>
        <taxon>Pentapetalae</taxon>
        <taxon>rosids</taxon>
        <taxon>malvids</taxon>
        <taxon>Myrtales</taxon>
        <taxon>Myrtaceae</taxon>
        <taxon>Myrtoideae</taxon>
        <taxon>Eucalypteae</taxon>
        <taxon>Eucalyptus</taxon>
    </lineage>
</organism>
<comment type="catalytic activity">
    <reaction evidence="8">
        <text>L-threonyl-[protein] + ATP = O-phospho-L-threonyl-[protein] + ADP + H(+)</text>
        <dbReference type="Rhea" id="RHEA:46608"/>
        <dbReference type="Rhea" id="RHEA-COMP:11060"/>
        <dbReference type="Rhea" id="RHEA-COMP:11605"/>
        <dbReference type="ChEBI" id="CHEBI:15378"/>
        <dbReference type="ChEBI" id="CHEBI:30013"/>
        <dbReference type="ChEBI" id="CHEBI:30616"/>
        <dbReference type="ChEBI" id="CHEBI:61977"/>
        <dbReference type="ChEBI" id="CHEBI:456216"/>
        <dbReference type="EC" id="2.7.11.1"/>
    </reaction>
</comment>